<dbReference type="InterPro" id="IPR001626">
    <property type="entry name" value="ABC_TroCD"/>
</dbReference>
<name>A0ABU8SEF8_9LACO</name>
<evidence type="ECO:0000256" key="6">
    <source>
        <dbReference type="RuleBase" id="RU003943"/>
    </source>
</evidence>
<evidence type="ECO:0000256" key="1">
    <source>
        <dbReference type="ARBA" id="ARBA00004141"/>
    </source>
</evidence>
<keyword evidence="4 7" id="KW-1133">Transmembrane helix</keyword>
<accession>A0ABU8SEF8</accession>
<evidence type="ECO:0000313" key="9">
    <source>
        <dbReference type="Proteomes" id="UP001377804"/>
    </source>
</evidence>
<keyword evidence="9" id="KW-1185">Reference proteome</keyword>
<evidence type="ECO:0000256" key="2">
    <source>
        <dbReference type="ARBA" id="ARBA00008034"/>
    </source>
</evidence>
<evidence type="ECO:0000313" key="8">
    <source>
        <dbReference type="EMBL" id="MEJ6347757.1"/>
    </source>
</evidence>
<feature type="transmembrane region" description="Helical" evidence="7">
    <location>
        <begin position="43"/>
        <end position="65"/>
    </location>
</feature>
<feature type="transmembrane region" description="Helical" evidence="7">
    <location>
        <begin position="128"/>
        <end position="149"/>
    </location>
</feature>
<dbReference type="Proteomes" id="UP001377804">
    <property type="component" value="Unassembled WGS sequence"/>
</dbReference>
<dbReference type="PANTHER" id="PTHR30477:SF13">
    <property type="entry name" value="IRON TRANSPORT SYSTEM MEMBRANE PROTEIN HI_0360-RELATED"/>
    <property type="match status" value="1"/>
</dbReference>
<proteinExistence type="inferred from homology"/>
<protein>
    <submittedName>
        <fullName evidence="8">Metal ABC transporter permease</fullName>
    </submittedName>
</protein>
<evidence type="ECO:0000256" key="3">
    <source>
        <dbReference type="ARBA" id="ARBA00022692"/>
    </source>
</evidence>
<evidence type="ECO:0000256" key="5">
    <source>
        <dbReference type="ARBA" id="ARBA00023136"/>
    </source>
</evidence>
<feature type="transmembrane region" description="Helical" evidence="7">
    <location>
        <begin position="12"/>
        <end position="31"/>
    </location>
</feature>
<dbReference type="EMBL" id="JAWMWG010000001">
    <property type="protein sequence ID" value="MEJ6347757.1"/>
    <property type="molecule type" value="Genomic_DNA"/>
</dbReference>
<evidence type="ECO:0000256" key="4">
    <source>
        <dbReference type="ARBA" id="ARBA00022989"/>
    </source>
</evidence>
<keyword evidence="5 7" id="KW-0472">Membrane</keyword>
<dbReference type="Gene3D" id="1.10.3470.10">
    <property type="entry name" value="ABC transporter involved in vitamin B12 uptake, BtuC"/>
    <property type="match status" value="1"/>
</dbReference>
<feature type="transmembrane region" description="Helical" evidence="7">
    <location>
        <begin position="169"/>
        <end position="199"/>
    </location>
</feature>
<feature type="transmembrane region" description="Helical" evidence="7">
    <location>
        <begin position="211"/>
        <end position="232"/>
    </location>
</feature>
<dbReference type="PANTHER" id="PTHR30477">
    <property type="entry name" value="ABC-TRANSPORTER METAL-BINDING PROTEIN"/>
    <property type="match status" value="1"/>
</dbReference>
<organism evidence="8 9">
    <name type="scientific">Holzapfeliella saturejae</name>
    <dbReference type="NCBI Taxonomy" id="3082953"/>
    <lineage>
        <taxon>Bacteria</taxon>
        <taxon>Bacillati</taxon>
        <taxon>Bacillota</taxon>
        <taxon>Bacilli</taxon>
        <taxon>Lactobacillales</taxon>
        <taxon>Lactobacillaceae</taxon>
        <taxon>Holzapfeliella</taxon>
    </lineage>
</organism>
<keyword evidence="6" id="KW-0813">Transport</keyword>
<dbReference type="SUPFAM" id="SSF81345">
    <property type="entry name" value="ABC transporter involved in vitamin B12 uptake, BtuC"/>
    <property type="match status" value="1"/>
</dbReference>
<keyword evidence="3 6" id="KW-0812">Transmembrane</keyword>
<feature type="transmembrane region" description="Helical" evidence="7">
    <location>
        <begin position="238"/>
        <end position="258"/>
    </location>
</feature>
<feature type="transmembrane region" description="Helical" evidence="7">
    <location>
        <begin position="85"/>
        <end position="107"/>
    </location>
</feature>
<gene>
    <name evidence="8" type="ORF">R4Y45_00580</name>
</gene>
<sequence length="262" mass="28305">MFAYEFMRNAFFASTFIAIVSGIIGVFVIARQLSFLAHTLSEIGFAGASFAVFMGISPLLGMLLFTLLSSVSVGTLSLKSSKRETAISVVSAFFTGLGILFLSLSNASSRYATNILFGSIISIDQQGVYQLIGLSVIVLISVFVLYRWLAFDSFDTVGAAAQKLPTFLISILFLILLAMSVSVGAQVVGSLLVFILITLPASTAKYLGKSVLSMIAWSVGLALLGVWGGLYLSYITNWPVTFFISSIEVIIYIMVYLIKRRA</sequence>
<comment type="similarity">
    <text evidence="2 6">Belongs to the ABC-3 integral membrane protein family.</text>
</comment>
<dbReference type="InterPro" id="IPR037294">
    <property type="entry name" value="ABC_BtuC-like"/>
</dbReference>
<comment type="subcellular location">
    <subcellularLocation>
        <location evidence="6">Cell membrane</location>
        <topology evidence="6">Multi-pass membrane protein</topology>
    </subcellularLocation>
    <subcellularLocation>
        <location evidence="1">Membrane</location>
        <topology evidence="1">Multi-pass membrane protein</topology>
    </subcellularLocation>
</comment>
<reference evidence="8 9" key="1">
    <citation type="submission" date="2023-10" db="EMBL/GenBank/DDBJ databases">
        <title>Holzapfeliella saturejae sp. nov. isolated from Satureja montana flowers.</title>
        <authorList>
            <person name="Alcantara C."/>
            <person name="Zuniga M."/>
            <person name="Landete J.M."/>
            <person name="Monedero V."/>
        </authorList>
    </citation>
    <scope>NUCLEOTIDE SEQUENCE [LARGE SCALE GENOMIC DNA]</scope>
    <source>
        <strain evidence="8 9">He02</strain>
    </source>
</reference>
<comment type="caution">
    <text evidence="8">The sequence shown here is derived from an EMBL/GenBank/DDBJ whole genome shotgun (WGS) entry which is preliminary data.</text>
</comment>
<evidence type="ECO:0000256" key="7">
    <source>
        <dbReference type="SAM" id="Phobius"/>
    </source>
</evidence>
<dbReference type="Pfam" id="PF00950">
    <property type="entry name" value="ABC-3"/>
    <property type="match status" value="1"/>
</dbReference>
<dbReference type="RefSeq" id="WP_339968229.1">
    <property type="nucleotide sequence ID" value="NZ_JAWMWG010000001.1"/>
</dbReference>